<keyword evidence="1" id="KW-0175">Coiled coil</keyword>
<dbReference type="PANTHER" id="PTHR35705">
    <property type="entry name" value="WPP DOMAIN-INTERACTING TAIL-ANCHORED PROTEIN 1"/>
    <property type="match status" value="1"/>
</dbReference>
<name>A0AAV1DEY9_OLDCO</name>
<proteinExistence type="predicted"/>
<organism evidence="3 4">
    <name type="scientific">Oldenlandia corymbosa var. corymbosa</name>
    <dbReference type="NCBI Taxonomy" id="529605"/>
    <lineage>
        <taxon>Eukaryota</taxon>
        <taxon>Viridiplantae</taxon>
        <taxon>Streptophyta</taxon>
        <taxon>Embryophyta</taxon>
        <taxon>Tracheophyta</taxon>
        <taxon>Spermatophyta</taxon>
        <taxon>Magnoliopsida</taxon>
        <taxon>eudicotyledons</taxon>
        <taxon>Gunneridae</taxon>
        <taxon>Pentapetalae</taxon>
        <taxon>asterids</taxon>
        <taxon>lamiids</taxon>
        <taxon>Gentianales</taxon>
        <taxon>Rubiaceae</taxon>
        <taxon>Rubioideae</taxon>
        <taxon>Spermacoceae</taxon>
        <taxon>Hedyotis-Oldenlandia complex</taxon>
        <taxon>Oldenlandia</taxon>
    </lineage>
</organism>
<keyword evidence="4" id="KW-1185">Reference proteome</keyword>
<dbReference type="PANTHER" id="PTHR35705:SF2">
    <property type="entry name" value="WPP DOMAIN-INTERACTING TAIL-ANCHORED PROTEIN 2"/>
    <property type="match status" value="1"/>
</dbReference>
<feature type="region of interest" description="Disordered" evidence="2">
    <location>
        <begin position="57"/>
        <end position="123"/>
    </location>
</feature>
<dbReference type="Proteomes" id="UP001161247">
    <property type="component" value="Chromosome 5"/>
</dbReference>
<feature type="coiled-coil region" evidence="1">
    <location>
        <begin position="18"/>
        <end position="52"/>
    </location>
</feature>
<evidence type="ECO:0000256" key="2">
    <source>
        <dbReference type="SAM" id="MobiDB-lite"/>
    </source>
</evidence>
<accession>A0AAV1DEY9</accession>
<dbReference type="InterPro" id="IPR039976">
    <property type="entry name" value="WIT1/WIT2"/>
</dbReference>
<dbReference type="AlphaFoldDB" id="A0AAV1DEY9"/>
<reference evidence="3" key="1">
    <citation type="submission" date="2023-03" db="EMBL/GenBank/DDBJ databases">
        <authorList>
            <person name="Julca I."/>
        </authorList>
    </citation>
    <scope>NUCLEOTIDE SEQUENCE</scope>
</reference>
<gene>
    <name evidence="3" type="ORF">OLC1_LOCUS14932</name>
</gene>
<evidence type="ECO:0000256" key="1">
    <source>
        <dbReference type="SAM" id="Coils"/>
    </source>
</evidence>
<evidence type="ECO:0000313" key="3">
    <source>
        <dbReference type="EMBL" id="CAI9106435.1"/>
    </source>
</evidence>
<sequence length="123" mass="13699">MASSKDISIKTNVIMDMVMQLALVRERVKKQLNDLAKENKFLKVKLRKTEKDEYWTADDIDKSEKMLPTSRADSADASLNAESQGKSLKSVSNSLVEETLNTASSDQNEMDISNSAKNGNNLD</sequence>
<protein>
    <submittedName>
        <fullName evidence="3">OLC1v1005588C1</fullName>
    </submittedName>
</protein>
<feature type="compositionally biased region" description="Polar residues" evidence="2">
    <location>
        <begin position="80"/>
        <end position="123"/>
    </location>
</feature>
<dbReference type="EMBL" id="OX459122">
    <property type="protein sequence ID" value="CAI9106435.1"/>
    <property type="molecule type" value="Genomic_DNA"/>
</dbReference>
<evidence type="ECO:0000313" key="4">
    <source>
        <dbReference type="Proteomes" id="UP001161247"/>
    </source>
</evidence>